<dbReference type="Pfam" id="PF00196">
    <property type="entry name" value="GerE"/>
    <property type="match status" value="1"/>
</dbReference>
<name>A0ABQ4CVV6_9ACTN</name>
<dbReference type="SUPFAM" id="SSF46894">
    <property type="entry name" value="C-terminal effector domain of the bipartite response regulators"/>
    <property type="match status" value="1"/>
</dbReference>
<dbReference type="CDD" id="cd17535">
    <property type="entry name" value="REC_NarL-like"/>
    <property type="match status" value="1"/>
</dbReference>
<organism evidence="8 9">
    <name type="scientific">Asanoa siamensis</name>
    <dbReference type="NCBI Taxonomy" id="926357"/>
    <lineage>
        <taxon>Bacteria</taxon>
        <taxon>Bacillati</taxon>
        <taxon>Actinomycetota</taxon>
        <taxon>Actinomycetes</taxon>
        <taxon>Micromonosporales</taxon>
        <taxon>Micromonosporaceae</taxon>
        <taxon>Asanoa</taxon>
    </lineage>
</organism>
<evidence type="ECO:0000256" key="5">
    <source>
        <dbReference type="PROSITE-ProRule" id="PRU00169"/>
    </source>
</evidence>
<accession>A0ABQ4CVV6</accession>
<evidence type="ECO:0000313" key="8">
    <source>
        <dbReference type="EMBL" id="GIF75410.1"/>
    </source>
</evidence>
<feature type="domain" description="HTH luxR-type" evidence="6">
    <location>
        <begin position="171"/>
        <end position="236"/>
    </location>
</feature>
<sequence length="242" mass="25884">MSVYARADRDSGVAMTAEDRAPGRPVRVLLADDQPLLRTGFRMVLGAQPDLDVVGEAGDGAEAVDLARRLLPDVVLMDVRMPRMDGVAATRAIVESRLPVRVLVLTTFDLDEYVVGALRAGASGFLAKDVPADDLVTAIRTVAAGEAVVAPRILKRLLDRFAALPDPLETTPPALATLTEREREVLVQVARGLSNAEIARKLSVSETTIKTHVGHVLTKLGLRDRVQAVVLAYESGLVRPGA</sequence>
<dbReference type="PROSITE" id="PS50043">
    <property type="entry name" value="HTH_LUXR_2"/>
    <property type="match status" value="1"/>
</dbReference>
<evidence type="ECO:0000256" key="3">
    <source>
        <dbReference type="ARBA" id="ARBA00023125"/>
    </source>
</evidence>
<feature type="domain" description="Response regulatory" evidence="7">
    <location>
        <begin position="27"/>
        <end position="143"/>
    </location>
</feature>
<dbReference type="InterPro" id="IPR016032">
    <property type="entry name" value="Sig_transdc_resp-reg_C-effctor"/>
</dbReference>
<dbReference type="SMART" id="SM00448">
    <property type="entry name" value="REC"/>
    <property type="match status" value="1"/>
</dbReference>
<dbReference type="PROSITE" id="PS00622">
    <property type="entry name" value="HTH_LUXR_1"/>
    <property type="match status" value="1"/>
</dbReference>
<dbReference type="CDD" id="cd06170">
    <property type="entry name" value="LuxR_C_like"/>
    <property type="match status" value="1"/>
</dbReference>
<dbReference type="GO" id="GO:0003677">
    <property type="term" value="F:DNA binding"/>
    <property type="evidence" value="ECO:0007669"/>
    <property type="project" value="UniProtKB-KW"/>
</dbReference>
<keyword evidence="1 5" id="KW-0597">Phosphoprotein</keyword>
<dbReference type="InterPro" id="IPR011006">
    <property type="entry name" value="CheY-like_superfamily"/>
</dbReference>
<evidence type="ECO:0000256" key="1">
    <source>
        <dbReference type="ARBA" id="ARBA00022553"/>
    </source>
</evidence>
<evidence type="ECO:0000259" key="7">
    <source>
        <dbReference type="PROSITE" id="PS50110"/>
    </source>
</evidence>
<dbReference type="PROSITE" id="PS50110">
    <property type="entry name" value="RESPONSE_REGULATORY"/>
    <property type="match status" value="1"/>
</dbReference>
<dbReference type="PRINTS" id="PR00038">
    <property type="entry name" value="HTHLUXR"/>
</dbReference>
<keyword evidence="9" id="KW-1185">Reference proteome</keyword>
<keyword evidence="2" id="KW-0805">Transcription regulation</keyword>
<dbReference type="PANTHER" id="PTHR43214:SF24">
    <property type="entry name" value="TRANSCRIPTIONAL REGULATORY PROTEIN NARL-RELATED"/>
    <property type="match status" value="1"/>
</dbReference>
<proteinExistence type="predicted"/>
<dbReference type="InterPro" id="IPR058245">
    <property type="entry name" value="NreC/VraR/RcsB-like_REC"/>
</dbReference>
<dbReference type="Proteomes" id="UP000604117">
    <property type="component" value="Unassembled WGS sequence"/>
</dbReference>
<dbReference type="Pfam" id="PF00072">
    <property type="entry name" value="Response_reg"/>
    <property type="match status" value="1"/>
</dbReference>
<dbReference type="InterPro" id="IPR001789">
    <property type="entry name" value="Sig_transdc_resp-reg_receiver"/>
</dbReference>
<evidence type="ECO:0000313" key="9">
    <source>
        <dbReference type="Proteomes" id="UP000604117"/>
    </source>
</evidence>
<reference evidence="8 9" key="1">
    <citation type="submission" date="2021-01" db="EMBL/GenBank/DDBJ databases">
        <title>Whole genome shotgun sequence of Asanoa siamensis NBRC 107932.</title>
        <authorList>
            <person name="Komaki H."/>
            <person name="Tamura T."/>
        </authorList>
    </citation>
    <scope>NUCLEOTIDE SEQUENCE [LARGE SCALE GENOMIC DNA]</scope>
    <source>
        <strain evidence="8 9">NBRC 107932</strain>
    </source>
</reference>
<dbReference type="InterPro" id="IPR039420">
    <property type="entry name" value="WalR-like"/>
</dbReference>
<dbReference type="SMART" id="SM00421">
    <property type="entry name" value="HTH_LUXR"/>
    <property type="match status" value="1"/>
</dbReference>
<dbReference type="SUPFAM" id="SSF52172">
    <property type="entry name" value="CheY-like"/>
    <property type="match status" value="1"/>
</dbReference>
<comment type="caution">
    <text evidence="8">The sequence shown here is derived from an EMBL/GenBank/DDBJ whole genome shotgun (WGS) entry which is preliminary data.</text>
</comment>
<feature type="modified residue" description="4-aspartylphosphate" evidence="5">
    <location>
        <position position="78"/>
    </location>
</feature>
<dbReference type="Gene3D" id="3.40.50.2300">
    <property type="match status" value="1"/>
</dbReference>
<evidence type="ECO:0000256" key="4">
    <source>
        <dbReference type="ARBA" id="ARBA00023163"/>
    </source>
</evidence>
<dbReference type="InterPro" id="IPR000792">
    <property type="entry name" value="Tscrpt_reg_LuxR_C"/>
</dbReference>
<evidence type="ECO:0000256" key="2">
    <source>
        <dbReference type="ARBA" id="ARBA00023015"/>
    </source>
</evidence>
<keyword evidence="3 8" id="KW-0238">DNA-binding</keyword>
<protein>
    <submittedName>
        <fullName evidence="8">DNA-binding response regulator</fullName>
    </submittedName>
</protein>
<evidence type="ECO:0000259" key="6">
    <source>
        <dbReference type="PROSITE" id="PS50043"/>
    </source>
</evidence>
<dbReference type="PANTHER" id="PTHR43214">
    <property type="entry name" value="TWO-COMPONENT RESPONSE REGULATOR"/>
    <property type="match status" value="1"/>
</dbReference>
<gene>
    <name evidence="8" type="ORF">Asi02nite_49280</name>
</gene>
<keyword evidence="4" id="KW-0804">Transcription</keyword>
<dbReference type="EMBL" id="BONE01000043">
    <property type="protein sequence ID" value="GIF75410.1"/>
    <property type="molecule type" value="Genomic_DNA"/>
</dbReference>